<reference evidence="10 11" key="1">
    <citation type="submission" date="2017-01" db="EMBL/GenBank/DDBJ databases">
        <authorList>
            <person name="Mah S.A."/>
            <person name="Swanson W.J."/>
            <person name="Moy G.W."/>
            <person name="Vacquier V.D."/>
        </authorList>
    </citation>
    <scope>NUCLEOTIDE SEQUENCE [LARGE SCALE GENOMIC DNA]</scope>
    <source>
        <strain evidence="10 11">DSM 21219</strain>
    </source>
</reference>
<accession>A0A1R3WQJ5</accession>
<dbReference type="Gene3D" id="3.40.109.10">
    <property type="entry name" value="NADH Oxidase"/>
    <property type="match status" value="1"/>
</dbReference>
<dbReference type="PANTHER" id="PTHR43821:SF1">
    <property type="entry name" value="NAD(P)H NITROREDUCTASE YDJA-RELATED"/>
    <property type="match status" value="1"/>
</dbReference>
<dbReference type="STRING" id="515897.SAMN05421849_1264"/>
<dbReference type="PANTHER" id="PTHR43821">
    <property type="entry name" value="NAD(P)H NITROREDUCTASE YDJA-RELATED"/>
    <property type="match status" value="1"/>
</dbReference>
<dbReference type="OrthoDB" id="9804207at2"/>
<dbReference type="InterPro" id="IPR000415">
    <property type="entry name" value="Nitroreductase-like"/>
</dbReference>
<comment type="similarity">
    <text evidence="1 7">Belongs to the nitroreductase family.</text>
</comment>
<evidence type="ECO:0000256" key="6">
    <source>
        <dbReference type="ARBA" id="ARBA00023027"/>
    </source>
</evidence>
<evidence type="ECO:0000256" key="5">
    <source>
        <dbReference type="ARBA" id="ARBA00023002"/>
    </source>
</evidence>
<keyword evidence="11" id="KW-1185">Reference proteome</keyword>
<feature type="binding site" description="in other chain" evidence="8">
    <location>
        <begin position="27"/>
        <end position="29"/>
    </location>
    <ligand>
        <name>FMN</name>
        <dbReference type="ChEBI" id="CHEBI:58210"/>
        <note>ligand shared between dimeric partners</note>
    </ligand>
</feature>
<dbReference type="RefSeq" id="WP_076648725.1">
    <property type="nucleotide sequence ID" value="NZ_FTPS01000001.1"/>
</dbReference>
<dbReference type="InterPro" id="IPR052530">
    <property type="entry name" value="NAD(P)H_nitroreductase"/>
</dbReference>
<gene>
    <name evidence="10" type="ORF">SAMN05421849_1264</name>
</gene>
<protein>
    <recommendedName>
        <fullName evidence="7">Putative NAD(P)H nitroreductase</fullName>
        <ecNumber evidence="7">1.-.-.-</ecNumber>
    </recommendedName>
</protein>
<evidence type="ECO:0000313" key="10">
    <source>
        <dbReference type="EMBL" id="SIT80163.1"/>
    </source>
</evidence>
<dbReference type="PIRSF" id="PIRSF000232">
    <property type="entry name" value="YdjA"/>
    <property type="match status" value="1"/>
</dbReference>
<dbReference type="Pfam" id="PF00881">
    <property type="entry name" value="Nitroreductase"/>
    <property type="match status" value="1"/>
</dbReference>
<dbReference type="InterPro" id="IPR026021">
    <property type="entry name" value="YdjA-like"/>
</dbReference>
<dbReference type="EMBL" id="FTPS01000001">
    <property type="protein sequence ID" value="SIT80163.1"/>
    <property type="molecule type" value="Genomic_DNA"/>
</dbReference>
<feature type="binding site" evidence="8">
    <location>
        <position position="58"/>
    </location>
    <ligand>
        <name>FMN</name>
        <dbReference type="ChEBI" id="CHEBI:58210"/>
        <note>ligand shared between dimeric partners</note>
    </ligand>
</feature>
<feature type="domain" description="Nitroreductase" evidence="9">
    <location>
        <begin position="27"/>
        <end position="181"/>
    </location>
</feature>
<dbReference type="AlphaFoldDB" id="A0A1R3WQJ5"/>
<evidence type="ECO:0000256" key="1">
    <source>
        <dbReference type="ARBA" id="ARBA00007118"/>
    </source>
</evidence>
<feature type="binding site" evidence="8">
    <location>
        <position position="54"/>
    </location>
    <ligand>
        <name>FMN</name>
        <dbReference type="ChEBI" id="CHEBI:58210"/>
        <note>ligand shared between dimeric partners</note>
    </ligand>
</feature>
<keyword evidence="6 7" id="KW-0520">NAD</keyword>
<proteinExistence type="inferred from homology"/>
<feature type="binding site" description="in other chain" evidence="8">
    <location>
        <begin position="150"/>
        <end position="152"/>
    </location>
    <ligand>
        <name>FMN</name>
        <dbReference type="ChEBI" id="CHEBI:58210"/>
        <note>ligand shared between dimeric partners</note>
    </ligand>
</feature>
<evidence type="ECO:0000256" key="8">
    <source>
        <dbReference type="PIRSR" id="PIRSR000232-1"/>
    </source>
</evidence>
<evidence type="ECO:0000256" key="3">
    <source>
        <dbReference type="ARBA" id="ARBA00022643"/>
    </source>
</evidence>
<sequence length="204" mass="21899">MTSSDPGNGPARTTALNPEALEFLLTRRSRPVRSLSLPVPDRAALEMILTAAVRSPDHGMLVPWRFIVLQGGALPRLARAVQDRGESLGLDPGRIDKGRRQFDEGNLAVAVIEVQRDSEKIPPVEQTRSASAVCLSLLNAALAAGWGANWLTGWAAHDADFGRDALGLAPNESIAGFIHIGTAGSVPPERSRPDISEITRWVDE</sequence>
<dbReference type="SUPFAM" id="SSF55469">
    <property type="entry name" value="FMN-dependent nitroreductase-like"/>
    <property type="match status" value="1"/>
</dbReference>
<dbReference type="Proteomes" id="UP000192455">
    <property type="component" value="Unassembled WGS sequence"/>
</dbReference>
<keyword evidence="2 7" id="KW-0285">Flavoprotein</keyword>
<dbReference type="GO" id="GO:0016491">
    <property type="term" value="F:oxidoreductase activity"/>
    <property type="evidence" value="ECO:0007669"/>
    <property type="project" value="UniProtKB-UniRule"/>
</dbReference>
<keyword evidence="3 7" id="KW-0288">FMN</keyword>
<comment type="cofactor">
    <cofactor evidence="8">
        <name>FMN</name>
        <dbReference type="ChEBI" id="CHEBI:58210"/>
    </cofactor>
    <text evidence="8">Binds 1 FMN per subunit.</text>
</comment>
<organism evidence="10 11">
    <name type="scientific">Pontibaca methylaminivorans</name>
    <dbReference type="NCBI Taxonomy" id="515897"/>
    <lineage>
        <taxon>Bacteria</taxon>
        <taxon>Pseudomonadati</taxon>
        <taxon>Pseudomonadota</taxon>
        <taxon>Alphaproteobacteria</taxon>
        <taxon>Rhodobacterales</taxon>
        <taxon>Roseobacteraceae</taxon>
        <taxon>Pontibaca</taxon>
    </lineage>
</organism>
<evidence type="ECO:0000256" key="4">
    <source>
        <dbReference type="ARBA" id="ARBA00022857"/>
    </source>
</evidence>
<dbReference type="InterPro" id="IPR029479">
    <property type="entry name" value="Nitroreductase"/>
</dbReference>
<evidence type="ECO:0000256" key="7">
    <source>
        <dbReference type="PIRNR" id="PIRNR000232"/>
    </source>
</evidence>
<dbReference type="EC" id="1.-.-.-" evidence="7"/>
<name>A0A1R3WQJ5_9RHOB</name>
<keyword evidence="4 7" id="KW-0521">NADP</keyword>
<keyword evidence="5 7" id="KW-0560">Oxidoreductase</keyword>
<evidence type="ECO:0000313" key="11">
    <source>
        <dbReference type="Proteomes" id="UP000192455"/>
    </source>
</evidence>
<evidence type="ECO:0000259" key="9">
    <source>
        <dbReference type="Pfam" id="PF00881"/>
    </source>
</evidence>
<evidence type="ECO:0000256" key="2">
    <source>
        <dbReference type="ARBA" id="ARBA00022630"/>
    </source>
</evidence>